<reference evidence="2 3" key="1">
    <citation type="submission" date="2024-03" db="EMBL/GenBank/DDBJ databases">
        <title>YIM 134122 draft genome.</title>
        <authorList>
            <person name="Zuo S."/>
            <person name="Xiong L."/>
        </authorList>
    </citation>
    <scope>NUCLEOTIDE SEQUENCE [LARGE SCALE GENOMIC DNA]</scope>
    <source>
        <strain evidence="2 3">YIM 134122</strain>
    </source>
</reference>
<evidence type="ECO:0000256" key="1">
    <source>
        <dbReference type="SAM" id="Phobius"/>
    </source>
</evidence>
<evidence type="ECO:0000313" key="3">
    <source>
        <dbReference type="Proteomes" id="UP001425155"/>
    </source>
</evidence>
<protein>
    <recommendedName>
        <fullName evidence="4">Fimbrial assembly protein</fullName>
    </recommendedName>
</protein>
<dbReference type="RefSeq" id="WP_342116040.1">
    <property type="nucleotide sequence ID" value="NZ_JBCAUN010000003.1"/>
</dbReference>
<gene>
    <name evidence="2" type="ORF">WJX64_16150</name>
</gene>
<organism evidence="2 3">
    <name type="scientific">Leifsonia stereocauli</name>
    <dbReference type="NCBI Taxonomy" id="3134136"/>
    <lineage>
        <taxon>Bacteria</taxon>
        <taxon>Bacillati</taxon>
        <taxon>Actinomycetota</taxon>
        <taxon>Actinomycetes</taxon>
        <taxon>Micrococcales</taxon>
        <taxon>Microbacteriaceae</taxon>
        <taxon>Leifsonia</taxon>
    </lineage>
</organism>
<name>A0ABU9W7V6_9MICO</name>
<keyword evidence="1" id="KW-0812">Transmembrane</keyword>
<evidence type="ECO:0000313" key="2">
    <source>
        <dbReference type="EMBL" id="MEN1948089.1"/>
    </source>
</evidence>
<keyword evidence="3" id="KW-1185">Reference proteome</keyword>
<feature type="transmembrane region" description="Helical" evidence="1">
    <location>
        <begin position="39"/>
        <end position="62"/>
    </location>
</feature>
<sequence length="222" mass="22928">MSTIAQGRDVLVIGGLPSVDLMPPEVRAQKAGKILRGRLGLGVALVAVVTVAGVALATVAAINAEISHAAAQATTVGLLAQQNQYAAARAAQQGIQTGHEAQRVIGGTEVDWQSYLASATAALPAGTVMSEFSIDSATPMVAYPQSADPLQTARVATLRLVGTSAVFGAVPDMLDNLAKIPGVIDTQFGPSTRNDDGTYKTTVEMHLDETAYAGRFEPKDGE</sequence>
<keyword evidence="1" id="KW-0472">Membrane</keyword>
<comment type="caution">
    <text evidence="2">The sequence shown here is derived from an EMBL/GenBank/DDBJ whole genome shotgun (WGS) entry which is preliminary data.</text>
</comment>
<dbReference type="EMBL" id="JBCLVG010000003">
    <property type="protein sequence ID" value="MEN1948089.1"/>
    <property type="molecule type" value="Genomic_DNA"/>
</dbReference>
<proteinExistence type="predicted"/>
<keyword evidence="1" id="KW-1133">Transmembrane helix</keyword>
<accession>A0ABU9W7V6</accession>
<dbReference type="Proteomes" id="UP001425155">
    <property type="component" value="Unassembled WGS sequence"/>
</dbReference>
<evidence type="ECO:0008006" key="4">
    <source>
        <dbReference type="Google" id="ProtNLM"/>
    </source>
</evidence>